<dbReference type="AlphaFoldDB" id="A0A7I7U2W8"/>
<evidence type="ECO:0000313" key="3">
    <source>
        <dbReference type="EMBL" id="BBY74776.1"/>
    </source>
</evidence>
<dbReference type="EMBL" id="AP022598">
    <property type="protein sequence ID" value="BBY74776.1"/>
    <property type="molecule type" value="Genomic_DNA"/>
</dbReference>
<dbReference type="Gene3D" id="2.30.110.10">
    <property type="entry name" value="Electron Transport, Fmn-binding Protein, Chain A"/>
    <property type="match status" value="1"/>
</dbReference>
<dbReference type="Pfam" id="PF01243">
    <property type="entry name" value="PNPOx_N"/>
    <property type="match status" value="1"/>
</dbReference>
<evidence type="ECO:0000259" key="2">
    <source>
        <dbReference type="Pfam" id="PF01243"/>
    </source>
</evidence>
<dbReference type="InterPro" id="IPR011576">
    <property type="entry name" value="Pyridox_Oxase_N"/>
</dbReference>
<evidence type="ECO:0000313" key="4">
    <source>
        <dbReference type="Proteomes" id="UP000466554"/>
    </source>
</evidence>
<dbReference type="SUPFAM" id="SSF50475">
    <property type="entry name" value="FMN-binding split barrel"/>
    <property type="match status" value="1"/>
</dbReference>
<name>A0A7I7U2W8_MYCPF</name>
<dbReference type="InterPro" id="IPR052019">
    <property type="entry name" value="F420H2_bilvrd_red/Heme_oxyg"/>
</dbReference>
<dbReference type="GO" id="GO:0070967">
    <property type="term" value="F:coenzyme F420 binding"/>
    <property type="evidence" value="ECO:0007669"/>
    <property type="project" value="TreeGrafter"/>
</dbReference>
<evidence type="ECO:0000256" key="1">
    <source>
        <dbReference type="ARBA" id="ARBA00023002"/>
    </source>
</evidence>
<reference evidence="3 4" key="1">
    <citation type="journal article" date="2019" name="Emerg. Microbes Infect.">
        <title>Comprehensive subspecies identification of 175 nontuberculous mycobacteria species based on 7547 genomic profiles.</title>
        <authorList>
            <person name="Matsumoto Y."/>
            <person name="Kinjo T."/>
            <person name="Motooka D."/>
            <person name="Nabeya D."/>
            <person name="Jung N."/>
            <person name="Uechi K."/>
            <person name="Horii T."/>
            <person name="Iida T."/>
            <person name="Fujita J."/>
            <person name="Nakamura S."/>
        </authorList>
    </citation>
    <scope>NUCLEOTIDE SEQUENCE [LARGE SCALE GENOMIC DNA]</scope>
    <source>
        <strain evidence="3 4">JCM 6367</strain>
    </source>
</reference>
<dbReference type="NCBIfam" id="TIGR03618">
    <property type="entry name" value="Rv1155_F420"/>
    <property type="match status" value="1"/>
</dbReference>
<organism evidence="3 4">
    <name type="scientific">Mycolicibacterium parafortuitum</name>
    <name type="common">Mycobacterium parafortuitum</name>
    <dbReference type="NCBI Taxonomy" id="39692"/>
    <lineage>
        <taxon>Bacteria</taxon>
        <taxon>Bacillati</taxon>
        <taxon>Actinomycetota</taxon>
        <taxon>Actinomycetes</taxon>
        <taxon>Mycobacteriales</taxon>
        <taxon>Mycobacteriaceae</taxon>
        <taxon>Mycolicibacterium</taxon>
    </lineage>
</organism>
<dbReference type="GO" id="GO:0016627">
    <property type="term" value="F:oxidoreductase activity, acting on the CH-CH group of donors"/>
    <property type="evidence" value="ECO:0007669"/>
    <property type="project" value="TreeGrafter"/>
</dbReference>
<dbReference type="InterPro" id="IPR019920">
    <property type="entry name" value="F420-binding_dom_put"/>
</dbReference>
<keyword evidence="1" id="KW-0560">Oxidoreductase</keyword>
<feature type="domain" description="Pyridoxamine 5'-phosphate oxidase N-terminal" evidence="2">
    <location>
        <begin position="33"/>
        <end position="158"/>
    </location>
</feature>
<dbReference type="PANTHER" id="PTHR35176:SF2">
    <property type="entry name" value="F420H(2)-DEPENDENT REDUCTASE RV1155"/>
    <property type="match status" value="1"/>
</dbReference>
<accession>A0A7I7U2W8</accession>
<sequence>MFDSVGAGSDIDGYAGAMARKFATAETVALPDLLDFVRPRHRMVLTTFRSDGTLQSSPVTGGVDGQGRIVVATYPQRAKVANIRRHPQACVVVLSDEFDGPYVQVDGDAEVVDLPDAVEPLVEYFRVIAGEHPDWDEYRQAMRDQNKCLIRITPRRWGPVATGGFPPA</sequence>
<dbReference type="GO" id="GO:0005829">
    <property type="term" value="C:cytosol"/>
    <property type="evidence" value="ECO:0007669"/>
    <property type="project" value="TreeGrafter"/>
</dbReference>
<dbReference type="InterPro" id="IPR012349">
    <property type="entry name" value="Split_barrel_FMN-bd"/>
</dbReference>
<gene>
    <name evidence="3" type="ORF">MPRF_16750</name>
</gene>
<protein>
    <submittedName>
        <fullName evidence="3">PPOX class F420-dependent enzyme</fullName>
    </submittedName>
</protein>
<dbReference type="PANTHER" id="PTHR35176">
    <property type="entry name" value="HEME OXYGENASE HI_0854-RELATED"/>
    <property type="match status" value="1"/>
</dbReference>
<proteinExistence type="predicted"/>
<dbReference type="Proteomes" id="UP000466554">
    <property type="component" value="Chromosome"/>
</dbReference>